<keyword evidence="5" id="KW-1185">Reference proteome</keyword>
<keyword evidence="1" id="KW-0479">Metal-binding</keyword>
<keyword evidence="1" id="KW-0863">Zinc-finger</keyword>
<feature type="compositionally biased region" description="Polar residues" evidence="2">
    <location>
        <begin position="1"/>
        <end position="12"/>
    </location>
</feature>
<proteinExistence type="predicted"/>
<comment type="caution">
    <text evidence="4">The sequence shown here is derived from an EMBL/GenBank/DDBJ whole genome shotgun (WGS) entry which is preliminary data.</text>
</comment>
<feature type="region of interest" description="Disordered" evidence="2">
    <location>
        <begin position="1"/>
        <end position="23"/>
    </location>
</feature>
<dbReference type="OMA" id="FISMRPT"/>
<accession>A0A8S1VPY9</accession>
<evidence type="ECO:0000259" key="3">
    <source>
        <dbReference type="PROSITE" id="PS50089"/>
    </source>
</evidence>
<feature type="domain" description="RING-type" evidence="3">
    <location>
        <begin position="250"/>
        <end position="293"/>
    </location>
</feature>
<evidence type="ECO:0000256" key="1">
    <source>
        <dbReference type="PROSITE-ProRule" id="PRU00175"/>
    </source>
</evidence>
<evidence type="ECO:0000313" key="4">
    <source>
        <dbReference type="EMBL" id="CAD8179270.1"/>
    </source>
</evidence>
<dbReference type="InterPro" id="IPR001841">
    <property type="entry name" value="Znf_RING"/>
</dbReference>
<evidence type="ECO:0000313" key="5">
    <source>
        <dbReference type="Proteomes" id="UP000683925"/>
    </source>
</evidence>
<dbReference type="OrthoDB" id="303871at2759"/>
<name>A0A8S1VPY9_PAROT</name>
<organism evidence="4 5">
    <name type="scientific">Paramecium octaurelia</name>
    <dbReference type="NCBI Taxonomy" id="43137"/>
    <lineage>
        <taxon>Eukaryota</taxon>
        <taxon>Sar</taxon>
        <taxon>Alveolata</taxon>
        <taxon>Ciliophora</taxon>
        <taxon>Intramacronucleata</taxon>
        <taxon>Oligohymenophorea</taxon>
        <taxon>Peniculida</taxon>
        <taxon>Parameciidae</taxon>
        <taxon>Paramecium</taxon>
    </lineage>
</organism>
<dbReference type="AlphaFoldDB" id="A0A8S1VPY9"/>
<evidence type="ECO:0000256" key="2">
    <source>
        <dbReference type="SAM" id="MobiDB-lite"/>
    </source>
</evidence>
<protein>
    <recommendedName>
        <fullName evidence="3">RING-type domain-containing protein</fullName>
    </recommendedName>
</protein>
<reference evidence="4" key="1">
    <citation type="submission" date="2021-01" db="EMBL/GenBank/DDBJ databases">
        <authorList>
            <consortium name="Genoscope - CEA"/>
            <person name="William W."/>
        </authorList>
    </citation>
    <scope>NUCLEOTIDE SEQUENCE</scope>
</reference>
<dbReference type="PROSITE" id="PS50089">
    <property type="entry name" value="ZF_RING_2"/>
    <property type="match status" value="1"/>
</dbReference>
<dbReference type="GO" id="GO:0008270">
    <property type="term" value="F:zinc ion binding"/>
    <property type="evidence" value="ECO:0007669"/>
    <property type="project" value="UniProtKB-KW"/>
</dbReference>
<gene>
    <name evidence="4" type="ORF">POCTA_138.1.T0720209</name>
</gene>
<keyword evidence="1" id="KW-0862">Zinc</keyword>
<dbReference type="Proteomes" id="UP000683925">
    <property type="component" value="Unassembled WGS sequence"/>
</dbReference>
<dbReference type="EMBL" id="CAJJDP010000071">
    <property type="protein sequence ID" value="CAD8179270.1"/>
    <property type="molecule type" value="Genomic_DNA"/>
</dbReference>
<feature type="compositionally biased region" description="Basic and acidic residues" evidence="2">
    <location>
        <begin position="13"/>
        <end position="23"/>
    </location>
</feature>
<sequence>MGSFFSSLSSQKPKMEEKQVTLNNKKEQLQTNDAFISMRPTQSIGEHIIQDGEFSFNEEQCKGQSSKMIKGQINATICQSQEAIIIDQSGKLNRHFNDSKHKIFCYECNQIIDEILIKIICQHTFHQNCFISIIENQLQQKDKFIIKCKCGTKLNSNILRQIVDVDIRSKLLYQMFSVQVLKILMNSNIRRYCDIQQIQQIMESNTKQEDYDFDYAEKKVELKKNIIEYQLDQSGILHLSQQKLFIISVCLFCGNEITSNLLKLNCGHIYHQDCFINWLQFQIKNKKSSIIKCRCGTKMNTNIIRRIPESKIRLKLLNQLFSEQLVVLLPNLRKINDFDQIYEIFKSNQYTEDQDYVSSSGFLYFSNYSTPGGD</sequence>